<gene>
    <name evidence="10" type="ORF">ENQ20_10130</name>
</gene>
<dbReference type="InterPro" id="IPR003593">
    <property type="entry name" value="AAA+_ATPase"/>
</dbReference>
<name>A0A7C1FFP5_9CHLR</name>
<evidence type="ECO:0000256" key="1">
    <source>
        <dbReference type="ARBA" id="ARBA00004651"/>
    </source>
</evidence>
<evidence type="ECO:0000256" key="4">
    <source>
        <dbReference type="ARBA" id="ARBA00022840"/>
    </source>
</evidence>
<feature type="transmembrane region" description="Helical" evidence="7">
    <location>
        <begin position="77"/>
        <end position="98"/>
    </location>
</feature>
<dbReference type="InterPro" id="IPR036640">
    <property type="entry name" value="ABC1_TM_sf"/>
</dbReference>
<dbReference type="SMART" id="SM00382">
    <property type="entry name" value="AAA"/>
    <property type="match status" value="1"/>
</dbReference>
<dbReference type="Gene3D" id="3.40.50.300">
    <property type="entry name" value="P-loop containing nucleotide triphosphate hydrolases"/>
    <property type="match status" value="1"/>
</dbReference>
<dbReference type="InterPro" id="IPR017871">
    <property type="entry name" value="ABC_transporter-like_CS"/>
</dbReference>
<keyword evidence="4 10" id="KW-0067">ATP-binding</keyword>
<dbReference type="SUPFAM" id="SSF52540">
    <property type="entry name" value="P-loop containing nucleoside triphosphate hydrolases"/>
    <property type="match status" value="1"/>
</dbReference>
<feature type="domain" description="ABC transmembrane type-1" evidence="9">
    <location>
        <begin position="42"/>
        <end position="326"/>
    </location>
</feature>
<evidence type="ECO:0000256" key="6">
    <source>
        <dbReference type="ARBA" id="ARBA00023136"/>
    </source>
</evidence>
<dbReference type="GO" id="GO:0005524">
    <property type="term" value="F:ATP binding"/>
    <property type="evidence" value="ECO:0007669"/>
    <property type="project" value="UniProtKB-KW"/>
</dbReference>
<dbReference type="PROSITE" id="PS50929">
    <property type="entry name" value="ABC_TM1F"/>
    <property type="match status" value="1"/>
</dbReference>
<evidence type="ECO:0000256" key="2">
    <source>
        <dbReference type="ARBA" id="ARBA00022692"/>
    </source>
</evidence>
<dbReference type="GO" id="GO:0016887">
    <property type="term" value="F:ATP hydrolysis activity"/>
    <property type="evidence" value="ECO:0007669"/>
    <property type="project" value="InterPro"/>
</dbReference>
<evidence type="ECO:0000256" key="3">
    <source>
        <dbReference type="ARBA" id="ARBA00022741"/>
    </source>
</evidence>
<keyword evidence="6 7" id="KW-0472">Membrane</keyword>
<dbReference type="GO" id="GO:0005886">
    <property type="term" value="C:plasma membrane"/>
    <property type="evidence" value="ECO:0007669"/>
    <property type="project" value="UniProtKB-SubCell"/>
</dbReference>
<dbReference type="EMBL" id="DSMG01000100">
    <property type="protein sequence ID" value="HDX31832.1"/>
    <property type="molecule type" value="Genomic_DNA"/>
</dbReference>
<evidence type="ECO:0000313" key="10">
    <source>
        <dbReference type="EMBL" id="HDX31832.1"/>
    </source>
</evidence>
<evidence type="ECO:0000259" key="8">
    <source>
        <dbReference type="PROSITE" id="PS50893"/>
    </source>
</evidence>
<evidence type="ECO:0000256" key="5">
    <source>
        <dbReference type="ARBA" id="ARBA00022989"/>
    </source>
</evidence>
<dbReference type="InterPro" id="IPR011527">
    <property type="entry name" value="ABC1_TM_dom"/>
</dbReference>
<dbReference type="AlphaFoldDB" id="A0A7C1FFP5"/>
<evidence type="ECO:0000259" key="9">
    <source>
        <dbReference type="PROSITE" id="PS50929"/>
    </source>
</evidence>
<dbReference type="PANTHER" id="PTHR43394">
    <property type="entry name" value="ATP-DEPENDENT PERMEASE MDL1, MITOCHONDRIAL"/>
    <property type="match status" value="1"/>
</dbReference>
<dbReference type="GO" id="GO:0015421">
    <property type="term" value="F:ABC-type oligopeptide transporter activity"/>
    <property type="evidence" value="ECO:0007669"/>
    <property type="project" value="TreeGrafter"/>
</dbReference>
<dbReference type="InterPro" id="IPR027417">
    <property type="entry name" value="P-loop_NTPase"/>
</dbReference>
<accession>A0A7C1FFP5</accession>
<feature type="transmembrane region" description="Helical" evidence="7">
    <location>
        <begin position="183"/>
        <end position="200"/>
    </location>
</feature>
<dbReference type="CDD" id="cd18550">
    <property type="entry name" value="ABC_6TM_exporter_like"/>
    <property type="match status" value="1"/>
</dbReference>
<comment type="caution">
    <text evidence="10">The sequence shown here is derived from an EMBL/GenBank/DDBJ whole genome shotgun (WGS) entry which is preliminary data.</text>
</comment>
<dbReference type="PANTHER" id="PTHR43394:SF1">
    <property type="entry name" value="ATP-BINDING CASSETTE SUB-FAMILY B MEMBER 10, MITOCHONDRIAL"/>
    <property type="match status" value="1"/>
</dbReference>
<sequence length="637" mass="71591">MRDGGWWRFVTFEESQQQRPVIDRMVLHRVFRYARPYLSTILIVLGAITLSSLLGLLPPLIYRELIDEVLPNRNLHLLNLLALVLFLIPLSSGALGVLQRHYSAKAGEGIIYDLRNEMFSHLGRMSLRFFTDTRSGEIVSRFNHDVVGAQSAITGTIPEILTNIVTLVSTLAVMLTIEWRLALLSVAVLPLFLLPARRVGRILRRIRRQALEYNAAMSSQIAEALSVNGALLMKTFNRLPYEEQRFREVSGKVRDTGIRRAEVAQLFFMGLGLVGAIGSALVYWVGGWMVLNDALTVGTIVAFTAYLTRLYGPISALTNVQVEFMTALVSFERVFEYLDLPLEIQERPKAVRLDQVKGHIRFENVWFHYQKPFIQKPSIDERLTEPHESISPDGKESVEEKLPGSHHALQGISFEIEPGSLTALVGPSGAGKTTIIYLLLRLYDPIQGRITLDGYDLRNLTLDSIARHVGVVSQESYLLHDTIRANLLYAKPDATQEELEAACRAAYIHELITSLPDGYDTVVGERGYRLSGGEKQRLAIARVLLKDPRILVLDEATSHLDSQSEALIQEALQPLLHSRTSVVIAHRLSTILAADKILVIDKGRVIEMGTHRELLTNNGLYMKLYETQFRRQLSKTA</sequence>
<dbReference type="PROSITE" id="PS00211">
    <property type="entry name" value="ABC_TRANSPORTER_1"/>
    <property type="match status" value="1"/>
</dbReference>
<feature type="transmembrane region" description="Helical" evidence="7">
    <location>
        <begin position="160"/>
        <end position="177"/>
    </location>
</feature>
<feature type="domain" description="ABC transporter" evidence="8">
    <location>
        <begin position="360"/>
        <end position="627"/>
    </location>
</feature>
<feature type="transmembrane region" description="Helical" evidence="7">
    <location>
        <begin position="263"/>
        <end position="284"/>
    </location>
</feature>
<keyword evidence="2 7" id="KW-0812">Transmembrane</keyword>
<dbReference type="SUPFAM" id="SSF90123">
    <property type="entry name" value="ABC transporter transmembrane region"/>
    <property type="match status" value="1"/>
</dbReference>
<dbReference type="Pfam" id="PF00005">
    <property type="entry name" value="ABC_tran"/>
    <property type="match status" value="1"/>
</dbReference>
<dbReference type="InterPro" id="IPR003439">
    <property type="entry name" value="ABC_transporter-like_ATP-bd"/>
</dbReference>
<evidence type="ECO:0000256" key="7">
    <source>
        <dbReference type="SAM" id="Phobius"/>
    </source>
</evidence>
<dbReference type="Gene3D" id="1.20.1560.10">
    <property type="entry name" value="ABC transporter type 1, transmembrane domain"/>
    <property type="match status" value="1"/>
</dbReference>
<reference evidence="10" key="1">
    <citation type="journal article" date="2020" name="mSystems">
        <title>Genome- and Community-Level Interaction Insights into Carbon Utilization and Element Cycling Functions of Hydrothermarchaeota in Hydrothermal Sediment.</title>
        <authorList>
            <person name="Zhou Z."/>
            <person name="Liu Y."/>
            <person name="Xu W."/>
            <person name="Pan J."/>
            <person name="Luo Z.H."/>
            <person name="Li M."/>
        </authorList>
    </citation>
    <scope>NUCLEOTIDE SEQUENCE [LARGE SCALE GENOMIC DNA]</scope>
    <source>
        <strain evidence="10">SpSt-289</strain>
    </source>
</reference>
<keyword evidence="3" id="KW-0547">Nucleotide-binding</keyword>
<comment type="subcellular location">
    <subcellularLocation>
        <location evidence="1">Cell membrane</location>
        <topology evidence="1">Multi-pass membrane protein</topology>
    </subcellularLocation>
</comment>
<feature type="transmembrane region" description="Helical" evidence="7">
    <location>
        <begin position="37"/>
        <end position="57"/>
    </location>
</feature>
<dbReference type="Pfam" id="PF00664">
    <property type="entry name" value="ABC_membrane"/>
    <property type="match status" value="1"/>
</dbReference>
<organism evidence="10">
    <name type="scientific">Caldilinea aerophila</name>
    <dbReference type="NCBI Taxonomy" id="133453"/>
    <lineage>
        <taxon>Bacteria</taxon>
        <taxon>Bacillati</taxon>
        <taxon>Chloroflexota</taxon>
        <taxon>Caldilineae</taxon>
        <taxon>Caldilineales</taxon>
        <taxon>Caldilineaceae</taxon>
        <taxon>Caldilinea</taxon>
    </lineage>
</organism>
<proteinExistence type="predicted"/>
<keyword evidence="5 7" id="KW-1133">Transmembrane helix</keyword>
<dbReference type="PROSITE" id="PS50893">
    <property type="entry name" value="ABC_TRANSPORTER_2"/>
    <property type="match status" value="1"/>
</dbReference>
<dbReference type="InterPro" id="IPR039421">
    <property type="entry name" value="Type_1_exporter"/>
</dbReference>
<protein>
    <submittedName>
        <fullName evidence="10">ABC transporter ATP-binding protein</fullName>
    </submittedName>
</protein>